<keyword evidence="2" id="KW-1185">Reference proteome</keyword>
<reference evidence="1" key="1">
    <citation type="journal article" date="2020" name="bioRxiv">
        <title>Chromosome-level reference genome of the European wasp spider Argiope bruennichi: a resource for studies on range expansion and evolutionary adaptation.</title>
        <authorList>
            <person name="Sheffer M.M."/>
            <person name="Hoppe A."/>
            <person name="Krehenwinkel H."/>
            <person name="Uhl G."/>
            <person name="Kuss A.W."/>
            <person name="Jensen L."/>
            <person name="Jensen C."/>
            <person name="Gillespie R.G."/>
            <person name="Hoff K.J."/>
            <person name="Prost S."/>
        </authorList>
    </citation>
    <scope>NUCLEOTIDE SEQUENCE</scope>
</reference>
<accession>A0A8T0EF63</accession>
<dbReference type="AlphaFoldDB" id="A0A8T0EF63"/>
<dbReference type="Proteomes" id="UP000807504">
    <property type="component" value="Unassembled WGS sequence"/>
</dbReference>
<sequence>MIQSEEGSDSSTLLCSIRCEVCGVVCTMQCEVCGVVCTMQCEVCGVVWEVPIPILLNIQGRLFKNGFKVIKIQGFEAFRC</sequence>
<protein>
    <submittedName>
        <fullName evidence="1">Uncharacterized protein</fullName>
    </submittedName>
</protein>
<evidence type="ECO:0000313" key="2">
    <source>
        <dbReference type="Proteomes" id="UP000807504"/>
    </source>
</evidence>
<dbReference type="EMBL" id="JABXBU010002228">
    <property type="protein sequence ID" value="KAF8771270.1"/>
    <property type="molecule type" value="Genomic_DNA"/>
</dbReference>
<proteinExistence type="predicted"/>
<evidence type="ECO:0000313" key="1">
    <source>
        <dbReference type="EMBL" id="KAF8771270.1"/>
    </source>
</evidence>
<reference evidence="1" key="2">
    <citation type="submission" date="2020-06" db="EMBL/GenBank/DDBJ databases">
        <authorList>
            <person name="Sheffer M."/>
        </authorList>
    </citation>
    <scope>NUCLEOTIDE SEQUENCE</scope>
</reference>
<organism evidence="1 2">
    <name type="scientific">Argiope bruennichi</name>
    <name type="common">Wasp spider</name>
    <name type="synonym">Aranea bruennichi</name>
    <dbReference type="NCBI Taxonomy" id="94029"/>
    <lineage>
        <taxon>Eukaryota</taxon>
        <taxon>Metazoa</taxon>
        <taxon>Ecdysozoa</taxon>
        <taxon>Arthropoda</taxon>
        <taxon>Chelicerata</taxon>
        <taxon>Arachnida</taxon>
        <taxon>Araneae</taxon>
        <taxon>Araneomorphae</taxon>
        <taxon>Entelegynae</taxon>
        <taxon>Araneoidea</taxon>
        <taxon>Araneidae</taxon>
        <taxon>Argiope</taxon>
    </lineage>
</organism>
<comment type="caution">
    <text evidence="1">The sequence shown here is derived from an EMBL/GenBank/DDBJ whole genome shotgun (WGS) entry which is preliminary data.</text>
</comment>
<name>A0A8T0EF63_ARGBR</name>
<gene>
    <name evidence="1" type="ORF">HNY73_018709</name>
</gene>